<keyword evidence="4 6" id="KW-0274">FAD</keyword>
<dbReference type="Pfam" id="PF02770">
    <property type="entry name" value="Acyl-CoA_dh_M"/>
    <property type="match status" value="1"/>
</dbReference>
<evidence type="ECO:0000259" key="9">
    <source>
        <dbReference type="Pfam" id="PF02771"/>
    </source>
</evidence>
<dbReference type="OrthoDB" id="9802447at2"/>
<feature type="domain" description="Acyl-CoA dehydrogenase/oxidase N-terminal" evidence="9">
    <location>
        <begin position="6"/>
        <end position="118"/>
    </location>
</feature>
<evidence type="ECO:0000259" key="7">
    <source>
        <dbReference type="Pfam" id="PF00441"/>
    </source>
</evidence>
<dbReference type="FunFam" id="1.10.540.10:FF:000002">
    <property type="entry name" value="Acyl-CoA dehydrogenase FadE19"/>
    <property type="match status" value="1"/>
</dbReference>
<feature type="domain" description="Acyl-CoA oxidase/dehydrogenase middle" evidence="8">
    <location>
        <begin position="122"/>
        <end position="217"/>
    </location>
</feature>
<evidence type="ECO:0000256" key="1">
    <source>
        <dbReference type="ARBA" id="ARBA00001974"/>
    </source>
</evidence>
<dbReference type="FunFam" id="2.40.110.10:FF:000001">
    <property type="entry name" value="Acyl-CoA dehydrogenase, mitochondrial"/>
    <property type="match status" value="1"/>
</dbReference>
<evidence type="ECO:0000313" key="10">
    <source>
        <dbReference type="EMBL" id="QGG47441.1"/>
    </source>
</evidence>
<keyword evidence="5 6" id="KW-0560">Oxidoreductase</keyword>
<dbReference type="RefSeq" id="WP_153724815.1">
    <property type="nucleotide sequence ID" value="NZ_CP045875.1"/>
</dbReference>
<sequence>MLFQLSEEQDFLIQSLRKFCQQEIAPLAEKVDQEKLFPHQNFSKMAQLGLLGLSIPEEQGGSGGDSFYYLAMIEEVARACASTSVIVAVHTGLACTSLSSFGTTEQQARYLPAMVEGEKIGAYALTEEQAGSDAASLQLQARLEGDHYILRGSKIFITNASQAQVIITFARAPGTTGADGIHCFIVEAPTKGLEVSKPLPKMGLHGSETCQLYFDDVKVPKENVLGSPGEGFKIAMALLDGGRLAIAAQALGIAQAAFDYTLSYLQQRHQFGRPLSANQGIQWMIADMATELDAARLLLYRAASLKESGLPFSKEASMAKKYSTDQAMKITTDCLQLLGGYGYSQEYPLERHMRDVKATQIYEGTNQIQRIVIARQLLREASRK</sequence>
<dbReference type="InterPro" id="IPR009075">
    <property type="entry name" value="AcylCo_DH/oxidase_C"/>
</dbReference>
<evidence type="ECO:0000256" key="3">
    <source>
        <dbReference type="ARBA" id="ARBA00022630"/>
    </source>
</evidence>
<dbReference type="CDD" id="cd01158">
    <property type="entry name" value="SCAD_SBCAD"/>
    <property type="match status" value="1"/>
</dbReference>
<dbReference type="PANTHER" id="PTHR43884:SF12">
    <property type="entry name" value="ISOVALERYL-COA DEHYDROGENASE, MITOCHONDRIAL-RELATED"/>
    <property type="match status" value="1"/>
</dbReference>
<protein>
    <submittedName>
        <fullName evidence="10">Acyl-CoA dehydrogenase</fullName>
    </submittedName>
</protein>
<dbReference type="FunFam" id="1.20.140.10:FF:000004">
    <property type="entry name" value="Acyl-CoA dehydrogenase FadE25"/>
    <property type="match status" value="1"/>
</dbReference>
<reference evidence="11" key="1">
    <citation type="submission" date="2019-11" db="EMBL/GenBank/DDBJ databases">
        <title>Genome sequence of Heliorestis convoluta strain HH, an alkaliphilic and minimalistic phototrophic bacterium from a soda lake in Egypt.</title>
        <authorList>
            <person name="Dewey E.D."/>
            <person name="Stokes L.M."/>
            <person name="Burchell B.M."/>
            <person name="Shaffer K.N."/>
            <person name="Huntington A.M."/>
            <person name="Baker J.M."/>
            <person name="Nadendla S."/>
            <person name="Giglio M.G."/>
            <person name="Touchman J.W."/>
            <person name="Blankenship R.E."/>
            <person name="Madigan M.T."/>
            <person name="Sattley W.M."/>
        </authorList>
    </citation>
    <scope>NUCLEOTIDE SEQUENCE [LARGE SCALE GENOMIC DNA]</scope>
    <source>
        <strain evidence="11">HH</strain>
    </source>
</reference>
<dbReference type="InterPro" id="IPR046373">
    <property type="entry name" value="Acyl-CoA_Oxase/DH_mid-dom_sf"/>
</dbReference>
<evidence type="ECO:0000256" key="2">
    <source>
        <dbReference type="ARBA" id="ARBA00009347"/>
    </source>
</evidence>
<dbReference type="InterPro" id="IPR006091">
    <property type="entry name" value="Acyl-CoA_Oxase/DH_mid-dom"/>
</dbReference>
<dbReference type="AlphaFoldDB" id="A0A5Q2MZI8"/>
<evidence type="ECO:0000259" key="8">
    <source>
        <dbReference type="Pfam" id="PF02770"/>
    </source>
</evidence>
<comment type="cofactor">
    <cofactor evidence="1 6">
        <name>FAD</name>
        <dbReference type="ChEBI" id="CHEBI:57692"/>
    </cofactor>
</comment>
<evidence type="ECO:0000256" key="5">
    <source>
        <dbReference type="ARBA" id="ARBA00023002"/>
    </source>
</evidence>
<gene>
    <name evidence="10" type="ORF">FTV88_1294</name>
</gene>
<accession>A0A5Q2MZI8</accession>
<dbReference type="PROSITE" id="PS00072">
    <property type="entry name" value="ACYL_COA_DH_1"/>
    <property type="match status" value="1"/>
</dbReference>
<dbReference type="InterPro" id="IPR013786">
    <property type="entry name" value="AcylCoA_DH/ox_N"/>
</dbReference>
<dbReference type="Pfam" id="PF00441">
    <property type="entry name" value="Acyl-CoA_dh_1"/>
    <property type="match status" value="1"/>
</dbReference>
<dbReference type="InterPro" id="IPR037069">
    <property type="entry name" value="AcylCoA_DH/ox_N_sf"/>
</dbReference>
<name>A0A5Q2MZI8_9FIRM</name>
<dbReference type="Gene3D" id="1.20.140.10">
    <property type="entry name" value="Butyryl-CoA Dehydrogenase, subunit A, domain 3"/>
    <property type="match status" value="1"/>
</dbReference>
<dbReference type="KEGG" id="hcv:FTV88_1294"/>
<evidence type="ECO:0000313" key="11">
    <source>
        <dbReference type="Proteomes" id="UP000366051"/>
    </source>
</evidence>
<dbReference type="InterPro" id="IPR006089">
    <property type="entry name" value="Acyl-CoA_DH_CS"/>
</dbReference>
<organism evidence="10 11">
    <name type="scientific">Heliorestis convoluta</name>
    <dbReference type="NCBI Taxonomy" id="356322"/>
    <lineage>
        <taxon>Bacteria</taxon>
        <taxon>Bacillati</taxon>
        <taxon>Bacillota</taxon>
        <taxon>Clostridia</taxon>
        <taxon>Eubacteriales</taxon>
        <taxon>Heliobacteriaceae</taxon>
        <taxon>Heliorestis</taxon>
    </lineage>
</organism>
<dbReference type="PANTHER" id="PTHR43884">
    <property type="entry name" value="ACYL-COA DEHYDROGENASE"/>
    <property type="match status" value="1"/>
</dbReference>
<dbReference type="EMBL" id="CP045875">
    <property type="protein sequence ID" value="QGG47441.1"/>
    <property type="molecule type" value="Genomic_DNA"/>
</dbReference>
<dbReference type="Proteomes" id="UP000366051">
    <property type="component" value="Chromosome"/>
</dbReference>
<dbReference type="GO" id="GO:0050660">
    <property type="term" value="F:flavin adenine dinucleotide binding"/>
    <property type="evidence" value="ECO:0007669"/>
    <property type="project" value="InterPro"/>
</dbReference>
<dbReference type="InterPro" id="IPR009100">
    <property type="entry name" value="AcylCoA_DH/oxidase_NM_dom_sf"/>
</dbReference>
<dbReference type="Gene3D" id="1.10.540.10">
    <property type="entry name" value="Acyl-CoA dehydrogenase/oxidase, N-terminal domain"/>
    <property type="match status" value="1"/>
</dbReference>
<dbReference type="PROSITE" id="PS00073">
    <property type="entry name" value="ACYL_COA_DH_2"/>
    <property type="match status" value="1"/>
</dbReference>
<dbReference type="Pfam" id="PF02771">
    <property type="entry name" value="Acyl-CoA_dh_N"/>
    <property type="match status" value="1"/>
</dbReference>
<proteinExistence type="inferred from homology"/>
<dbReference type="SUPFAM" id="SSF56645">
    <property type="entry name" value="Acyl-CoA dehydrogenase NM domain-like"/>
    <property type="match status" value="1"/>
</dbReference>
<keyword evidence="11" id="KW-1185">Reference proteome</keyword>
<dbReference type="SUPFAM" id="SSF47203">
    <property type="entry name" value="Acyl-CoA dehydrogenase C-terminal domain-like"/>
    <property type="match status" value="1"/>
</dbReference>
<dbReference type="PIRSF" id="PIRSF016578">
    <property type="entry name" value="HsaA"/>
    <property type="match status" value="1"/>
</dbReference>
<comment type="similarity">
    <text evidence="2 6">Belongs to the acyl-CoA dehydrogenase family.</text>
</comment>
<feature type="domain" description="Acyl-CoA dehydrogenase/oxidase C-terminal" evidence="7">
    <location>
        <begin position="229"/>
        <end position="378"/>
    </location>
</feature>
<dbReference type="GO" id="GO:0003995">
    <property type="term" value="F:acyl-CoA dehydrogenase activity"/>
    <property type="evidence" value="ECO:0007669"/>
    <property type="project" value="InterPro"/>
</dbReference>
<evidence type="ECO:0000256" key="4">
    <source>
        <dbReference type="ARBA" id="ARBA00022827"/>
    </source>
</evidence>
<keyword evidence="3 6" id="KW-0285">Flavoprotein</keyword>
<dbReference type="InterPro" id="IPR036250">
    <property type="entry name" value="AcylCo_DH-like_C"/>
</dbReference>
<dbReference type="Gene3D" id="2.40.110.10">
    <property type="entry name" value="Butyryl-CoA Dehydrogenase, subunit A, domain 2"/>
    <property type="match status" value="1"/>
</dbReference>
<evidence type="ECO:0000256" key="6">
    <source>
        <dbReference type="RuleBase" id="RU362125"/>
    </source>
</evidence>